<dbReference type="EMBL" id="MPTC01000001">
    <property type="protein sequence ID" value="OMD44445.1"/>
    <property type="molecule type" value="Genomic_DNA"/>
</dbReference>
<dbReference type="InterPro" id="IPR025303">
    <property type="entry name" value="PdaC"/>
</dbReference>
<evidence type="ECO:0000259" key="3">
    <source>
        <dbReference type="Pfam" id="PF13739"/>
    </source>
</evidence>
<dbReference type="Proteomes" id="UP000187439">
    <property type="component" value="Unassembled WGS sequence"/>
</dbReference>
<dbReference type="AlphaFoldDB" id="A0A1R0YAJ7"/>
<dbReference type="Gene3D" id="3.90.640.20">
    <property type="entry name" value="Heat-shock cognate protein, ATPase"/>
    <property type="match status" value="1"/>
</dbReference>
<dbReference type="SUPFAM" id="SSF55383">
    <property type="entry name" value="Copper amine oxidase, domain N"/>
    <property type="match status" value="1"/>
</dbReference>
<organism evidence="4 5">
    <name type="scientific">Paenibacillus odorifer</name>
    <dbReference type="NCBI Taxonomy" id="189426"/>
    <lineage>
        <taxon>Bacteria</taxon>
        <taxon>Bacillati</taxon>
        <taxon>Bacillota</taxon>
        <taxon>Bacilli</taxon>
        <taxon>Bacillales</taxon>
        <taxon>Paenibacillaceae</taxon>
        <taxon>Paenibacillus</taxon>
    </lineage>
</organism>
<feature type="domain" description="Deacetylase PdaC" evidence="3">
    <location>
        <begin position="178"/>
        <end position="262"/>
    </location>
</feature>
<evidence type="ECO:0000313" key="4">
    <source>
        <dbReference type="EMBL" id="OMD44445.1"/>
    </source>
</evidence>
<dbReference type="Gene3D" id="3.30.565.40">
    <property type="entry name" value="Fervidobacterium nodosum Rt17-B1 like"/>
    <property type="match status" value="1"/>
</dbReference>
<accession>A0A1R0YAJ7</accession>
<comment type="caution">
    <text evidence="4">The sequence shown here is derived from an EMBL/GenBank/DDBJ whole genome shotgun (WGS) entry which is preliminary data.</text>
</comment>
<dbReference type="InterPro" id="IPR021729">
    <property type="entry name" value="DUF3298"/>
</dbReference>
<name>A0A1R0YAJ7_9BACL</name>
<dbReference type="InterPro" id="IPR036582">
    <property type="entry name" value="Mao_N_sf"/>
</dbReference>
<dbReference type="InterPro" id="IPR012854">
    <property type="entry name" value="Cu_amine_oxidase-like_N"/>
</dbReference>
<dbReference type="Pfam" id="PF07833">
    <property type="entry name" value="Cu_amine_oxidN1"/>
    <property type="match status" value="1"/>
</dbReference>
<gene>
    <name evidence="4" type="ORF">BSK52_00175</name>
</gene>
<dbReference type="Pfam" id="PF11738">
    <property type="entry name" value="DUF3298"/>
    <property type="match status" value="1"/>
</dbReference>
<evidence type="ECO:0008006" key="6">
    <source>
        <dbReference type="Google" id="ProtNLM"/>
    </source>
</evidence>
<dbReference type="Pfam" id="PF13739">
    <property type="entry name" value="PdaC"/>
    <property type="match status" value="1"/>
</dbReference>
<evidence type="ECO:0000259" key="2">
    <source>
        <dbReference type="Pfam" id="PF11738"/>
    </source>
</evidence>
<protein>
    <recommendedName>
        <fullName evidence="6">Copper amine oxidase</fullName>
    </recommendedName>
</protein>
<feature type="domain" description="Copper amine oxidase-like N-terminal" evidence="1">
    <location>
        <begin position="58"/>
        <end position="153"/>
    </location>
</feature>
<proteinExistence type="predicted"/>
<feature type="domain" description="DUF3298" evidence="2">
    <location>
        <begin position="281"/>
        <end position="348"/>
    </location>
</feature>
<sequence>MNFSKEIVRKWGIGLMSAGLLLGGGLLPVETGYAASDQTKSEAIASRIVLKANGMISQQTGILQEGKAWVPITFMRDVLRLPLTYDKKENAYTIGKGTTKTKFMLSSYGNSIWVNNYYIREYEGKLINNRLYVPSGLLNDYLGYKVDWSRDSGRLNVVNRPLNVLTVTTETYAKDRQEAFIQLDYPKISGLSNSNAQQAINNTLKESVMKFAAGAEQDISDRTGSEPKYTYDIDYVVTYNQNGVISLVMSQYSDTGGAHGMTNREAFTFSLKDGKRLLLGDLFGANPNYKQQLNAKLNKLVKAEESYLGGFNGLNTEKYFYLKDDKVVLFFQLYEYTAYAAGFPEYPFTFKELLPEGGSPFAAVK</sequence>
<evidence type="ECO:0000313" key="5">
    <source>
        <dbReference type="Proteomes" id="UP000187439"/>
    </source>
</evidence>
<reference evidence="4 5" key="1">
    <citation type="submission" date="2016-10" db="EMBL/GenBank/DDBJ databases">
        <title>Paenibacillus species isolates.</title>
        <authorList>
            <person name="Beno S.M."/>
        </authorList>
    </citation>
    <scope>NUCLEOTIDE SEQUENCE [LARGE SCALE GENOMIC DNA]</scope>
    <source>
        <strain evidence="4 5">FSL H7-0710</strain>
    </source>
</reference>
<evidence type="ECO:0000259" key="1">
    <source>
        <dbReference type="Pfam" id="PF07833"/>
    </source>
</evidence>
<dbReference type="InterPro" id="IPR037126">
    <property type="entry name" value="PdaC/RsiV-like_sf"/>
</dbReference>